<reference evidence="2 4" key="3">
    <citation type="journal article" date="2014" name="PLoS Genet.">
        <title>Phylogenetically driven sequencing of extremely halophilic archaea reveals strategies for static and dynamic osmo-response.</title>
        <authorList>
            <person name="Becker E.A."/>
            <person name="Seitzer P.M."/>
            <person name="Tritt A."/>
            <person name="Larsen D."/>
            <person name="Krusor M."/>
            <person name="Yao A.I."/>
            <person name="Wu D."/>
            <person name="Madern D."/>
            <person name="Eisen J.A."/>
            <person name="Darling A.E."/>
            <person name="Facciotti M.T."/>
        </authorList>
    </citation>
    <scope>NUCLEOTIDE SEQUENCE [LARGE SCALE GENOMIC DNA]</scope>
    <source>
        <strain evidence="4">ATCC 43099 / DSM 3394 / CCM 3739 / CIP 104546 / IAM 13178 / JCM 8861 / NBRC 102185 / NCIMB 2190 / MS3</strain>
        <strain evidence="2">MS-3</strain>
    </source>
</reference>
<dbReference type="EMBL" id="AOHS01000034">
    <property type="protein sequence ID" value="ELY29943.1"/>
    <property type="molecule type" value="Genomic_DNA"/>
</dbReference>
<reference evidence="3" key="1">
    <citation type="submission" date="2010-02" db="EMBL/GenBank/DDBJ databases">
        <title>Complete sequence of chromosome of Natrialba magadii ATCC 43099.</title>
        <authorList>
            <consortium name="US DOE Joint Genome Institute"/>
            <person name="Lucas S."/>
            <person name="Copeland A."/>
            <person name="Lapidus A."/>
            <person name="Cheng J.-F."/>
            <person name="Bruce D."/>
            <person name="Goodwin L."/>
            <person name="Pitluck S."/>
            <person name="Davenport K."/>
            <person name="Saunders E."/>
            <person name="Detter J.C."/>
            <person name="Han C."/>
            <person name="Tapia R."/>
            <person name="Land M."/>
            <person name="Hauser L."/>
            <person name="Kyrpides N."/>
            <person name="Mikhailova N."/>
            <person name="De Castro R.E."/>
            <person name="Maupin-Furlow J.A."/>
            <person name="Woyke T."/>
        </authorList>
    </citation>
    <scope>NUCLEOTIDE SEQUENCE [LARGE SCALE GENOMIC DNA]</scope>
    <source>
        <strain evidence="3">ATCC 43099 / DSM 3394 / CCM 3739 / CIP 104546 / IAM 13178 / JCM 8861 / NBRC 102185 / NCIMB 2190 / MS3</strain>
    </source>
</reference>
<evidence type="ECO:0000313" key="1">
    <source>
        <dbReference type="EMBL" id="ADD05645.1"/>
    </source>
</evidence>
<protein>
    <submittedName>
        <fullName evidence="1">Uncharacterized protein</fullName>
    </submittedName>
</protein>
<dbReference type="GeneID" id="8824919"/>
<dbReference type="RefSeq" id="WP_004267382.1">
    <property type="nucleotide sequence ID" value="NC_013922.1"/>
</dbReference>
<dbReference type="PaxDb" id="547559-Nmag_2076"/>
<dbReference type="Proteomes" id="UP000011543">
    <property type="component" value="Unassembled WGS sequence"/>
</dbReference>
<organism evidence="1 3">
    <name type="scientific">Natrialba magadii (strain ATCC 43099 / DSM 3394 / CCM 3739 / CIP 104546 / IAM 13178 / JCM 8861 / NBRC 102185 / NCIMB 2190 / MS3)</name>
    <name type="common">Natronobacterium magadii</name>
    <dbReference type="NCBI Taxonomy" id="547559"/>
    <lineage>
        <taxon>Archaea</taxon>
        <taxon>Methanobacteriati</taxon>
        <taxon>Methanobacteriota</taxon>
        <taxon>Stenosarchaea group</taxon>
        <taxon>Halobacteria</taxon>
        <taxon>Halobacteriales</taxon>
        <taxon>Natrialbaceae</taxon>
        <taxon>Natrialba</taxon>
    </lineage>
</organism>
<dbReference type="Proteomes" id="UP000001879">
    <property type="component" value="Chromosome"/>
</dbReference>
<dbReference type="KEGG" id="nmg:Nmag_2076"/>
<dbReference type="AlphaFoldDB" id="D3SVY4"/>
<dbReference type="PATRIC" id="fig|547559.17.peg.1979"/>
<reference evidence="1" key="4">
    <citation type="submission" date="2016-09" db="EMBL/GenBank/DDBJ databases">
        <authorList>
            <person name="Pfeiffer F."/>
        </authorList>
    </citation>
    <scope>NUCLEOTIDE SEQUENCE</scope>
    <source>
        <strain evidence="1">ATCC 43099</strain>
    </source>
</reference>
<proteinExistence type="predicted"/>
<reference evidence="1 3" key="2">
    <citation type="journal article" date="2012" name="BMC Genomics">
        <title>A comparative genomics perspective on the genetic content of the alkaliphilic haloarchaeon Natrialba magadii ATCC 43099T.</title>
        <authorList>
            <person name="Siddaramappa S."/>
            <person name="Challacombe J.F."/>
            <person name="Decastro R.E."/>
            <person name="Pfeiffer F."/>
            <person name="Sastre D.E."/>
            <person name="Gimenez M.I."/>
            <person name="Paggi R.A."/>
            <person name="Detter J.C."/>
            <person name="Davenport K.W."/>
            <person name="Goodwin L.A."/>
            <person name="Kyrpides N."/>
            <person name="Tapia R."/>
            <person name="Pitluck S."/>
            <person name="Lucas S."/>
            <person name="Woyke T."/>
            <person name="Maupin-Furlow J.A."/>
        </authorList>
    </citation>
    <scope>NUCLEOTIDE SEQUENCE [LARGE SCALE GENOMIC DNA]</scope>
    <source>
        <strain evidence="1">ATCC 43099</strain>
        <strain evidence="3">ATCC 43099 / DSM 3394 / CCM 3739 / CIP 104546 / IAM 13178 / JCM 8861 / NBRC 102185 / NCIMB 2190 / MS3</strain>
    </source>
</reference>
<dbReference type="EMBL" id="CP001932">
    <property type="protein sequence ID" value="ADD05645.1"/>
    <property type="molecule type" value="Genomic_DNA"/>
</dbReference>
<gene>
    <name evidence="1" type="ordered locus">Nmag_2076</name>
    <name evidence="2" type="ORF">C500_10044</name>
</gene>
<evidence type="ECO:0000313" key="4">
    <source>
        <dbReference type="Proteomes" id="UP000011543"/>
    </source>
</evidence>
<sequence length="147" mass="15364">MLRRKFAFACGAVTVPALSSFSTSAGESNASNTDVQKTALIVVNECNGTIDGDVSFEGTNGDHEAVAEFSLTAESVERIPVALPADREIDVIISGEIRSTGATFTRSDTEVTTTFPVKETEAIVPGDGPLLVLVTRDSVTVATVQGQ</sequence>
<accession>D3SVY4</accession>
<evidence type="ECO:0000313" key="2">
    <source>
        <dbReference type="EMBL" id="ELY29943.1"/>
    </source>
</evidence>
<dbReference type="HOGENOM" id="CLU_1763920_0_0_2"/>
<evidence type="ECO:0000313" key="3">
    <source>
        <dbReference type="Proteomes" id="UP000001879"/>
    </source>
</evidence>
<name>D3SVY4_NATMM</name>
<keyword evidence="3" id="KW-1185">Reference proteome</keyword>